<dbReference type="RefSeq" id="XP_066720522.1">
    <property type="nucleotide sequence ID" value="XM_066852381.1"/>
</dbReference>
<dbReference type="Proteomes" id="UP001480595">
    <property type="component" value="Unassembled WGS sequence"/>
</dbReference>
<reference evidence="2 3" key="1">
    <citation type="submission" date="2023-01" db="EMBL/GenBank/DDBJ databases">
        <title>Analysis of 21 Apiospora genomes using comparative genomics revels a genus with tremendous synthesis potential of carbohydrate active enzymes and secondary metabolites.</title>
        <authorList>
            <person name="Sorensen T."/>
        </authorList>
    </citation>
    <scope>NUCLEOTIDE SEQUENCE [LARGE SCALE GENOMIC DNA]</scope>
    <source>
        <strain evidence="2 3">CBS 135458</strain>
    </source>
</reference>
<feature type="region of interest" description="Disordered" evidence="1">
    <location>
        <begin position="1"/>
        <end position="64"/>
    </location>
</feature>
<sequence length="64" mass="6968">MARLQPKSKVQSQWVPKTSEAKEAVLGPRLMARAAPAPPPPHAKTDLDAGRVDPRRTSARRQAS</sequence>
<protein>
    <submittedName>
        <fullName evidence="2">Uncharacterized protein</fullName>
    </submittedName>
</protein>
<comment type="caution">
    <text evidence="2">The sequence shown here is derived from an EMBL/GenBank/DDBJ whole genome shotgun (WGS) entry which is preliminary data.</text>
</comment>
<evidence type="ECO:0000313" key="2">
    <source>
        <dbReference type="EMBL" id="KAK8085998.1"/>
    </source>
</evidence>
<dbReference type="GeneID" id="92085444"/>
<organism evidence="2 3">
    <name type="scientific">Apiospora phragmitis</name>
    <dbReference type="NCBI Taxonomy" id="2905665"/>
    <lineage>
        <taxon>Eukaryota</taxon>
        <taxon>Fungi</taxon>
        <taxon>Dikarya</taxon>
        <taxon>Ascomycota</taxon>
        <taxon>Pezizomycotina</taxon>
        <taxon>Sordariomycetes</taxon>
        <taxon>Xylariomycetidae</taxon>
        <taxon>Amphisphaeriales</taxon>
        <taxon>Apiosporaceae</taxon>
        <taxon>Apiospora</taxon>
    </lineage>
</organism>
<gene>
    <name evidence="2" type="ORF">PG994_000972</name>
</gene>
<accession>A0ABR1WSD8</accession>
<keyword evidence="3" id="KW-1185">Reference proteome</keyword>
<name>A0ABR1WSD8_9PEZI</name>
<dbReference type="EMBL" id="JAQQWL010000002">
    <property type="protein sequence ID" value="KAK8085998.1"/>
    <property type="molecule type" value="Genomic_DNA"/>
</dbReference>
<evidence type="ECO:0000313" key="3">
    <source>
        <dbReference type="Proteomes" id="UP001480595"/>
    </source>
</evidence>
<proteinExistence type="predicted"/>
<feature type="compositionally biased region" description="Basic and acidic residues" evidence="1">
    <location>
        <begin position="43"/>
        <end position="56"/>
    </location>
</feature>
<evidence type="ECO:0000256" key="1">
    <source>
        <dbReference type="SAM" id="MobiDB-lite"/>
    </source>
</evidence>